<keyword evidence="1" id="KW-1133">Transmembrane helix</keyword>
<feature type="transmembrane region" description="Helical" evidence="1">
    <location>
        <begin position="125"/>
        <end position="144"/>
    </location>
</feature>
<gene>
    <name evidence="2" type="primary">SSCI23760.1</name>
</gene>
<evidence type="ECO:0000313" key="2">
    <source>
        <dbReference type="EMBL" id="CDW97109.1"/>
    </source>
</evidence>
<feature type="transmembrane region" description="Helical" evidence="1">
    <location>
        <begin position="242"/>
        <end position="266"/>
    </location>
</feature>
<keyword evidence="1" id="KW-0812">Transmembrane</keyword>
<organism evidence="2 3">
    <name type="scientific">Sporisorium scitamineum</name>
    <dbReference type="NCBI Taxonomy" id="49012"/>
    <lineage>
        <taxon>Eukaryota</taxon>
        <taxon>Fungi</taxon>
        <taxon>Dikarya</taxon>
        <taxon>Basidiomycota</taxon>
        <taxon>Ustilaginomycotina</taxon>
        <taxon>Ustilaginomycetes</taxon>
        <taxon>Ustilaginales</taxon>
        <taxon>Ustilaginaceae</taxon>
        <taxon>Sporisorium</taxon>
    </lineage>
</organism>
<keyword evidence="1" id="KW-0472">Membrane</keyword>
<dbReference type="AlphaFoldDB" id="A0A0F7S763"/>
<proteinExistence type="predicted"/>
<evidence type="ECO:0000313" key="3">
    <source>
        <dbReference type="Proteomes" id="UP000242770"/>
    </source>
</evidence>
<name>A0A0F7S763_9BASI</name>
<reference evidence="3" key="1">
    <citation type="submission" date="2014-06" db="EMBL/GenBank/DDBJ databases">
        <authorList>
            <person name="Berkman P.J."/>
        </authorList>
    </citation>
    <scope>NUCLEOTIDE SEQUENCE [LARGE SCALE GENOMIC DNA]</scope>
</reference>
<evidence type="ECO:0000256" key="1">
    <source>
        <dbReference type="SAM" id="Phobius"/>
    </source>
</evidence>
<accession>A0A0F7S763</accession>
<feature type="transmembrane region" description="Helical" evidence="1">
    <location>
        <begin position="67"/>
        <end position="89"/>
    </location>
</feature>
<sequence>MPTWTAFLSALEPLTTPLPHLVLAFSTIPLLISLACGKRNSVCIVPESLMFQSLAALSRYSDVWTSFSPVTLLQVAQVLLPVVTAWWIVRLQKQICAIQEDQDIEPLLENKPNMKASSTTTPLSIQWKFMAISMLAIFALLIFIPYPLTYTASLFYTLTILSTCLDFIQPFPQHIRVLSLYGIGPPEKLEQSQIRQVLTQAELERPKVPRGVWCWLILYPLGVLARLPQLGLEVVKAQGEEVAARIMPLAFETTAFTLLPIFLAFFRCGPRVVRKSAIE</sequence>
<dbReference type="EMBL" id="CCFA01001234">
    <property type="protein sequence ID" value="CDW97109.1"/>
    <property type="molecule type" value="Genomic_DNA"/>
</dbReference>
<dbReference type="Proteomes" id="UP000242770">
    <property type="component" value="Unassembled WGS sequence"/>
</dbReference>
<keyword evidence="3" id="KW-1185">Reference proteome</keyword>
<protein>
    <submittedName>
        <fullName evidence="2">Uncharacterized protein</fullName>
    </submittedName>
</protein>